<dbReference type="PANTHER" id="PTHR12753">
    <property type="entry name" value="AD-003 - RELATED"/>
    <property type="match status" value="1"/>
</dbReference>
<comment type="catalytic activity">
    <reaction evidence="8">
        <text>N-terminal L-seryl-L-prolyl-L-lysyl-[protein] + 3 S-adenosyl-L-methionine = N-terminal N,N,N-trimethyl-L-seryl-L-prolyl-L-lysyl-[protein] + 3 S-adenosyl-L-homocysteine + 3 H(+)</text>
        <dbReference type="Rhea" id="RHEA:54724"/>
        <dbReference type="Rhea" id="RHEA-COMP:13789"/>
        <dbReference type="Rhea" id="RHEA-COMP:13973"/>
        <dbReference type="ChEBI" id="CHEBI:15378"/>
        <dbReference type="ChEBI" id="CHEBI:57856"/>
        <dbReference type="ChEBI" id="CHEBI:59789"/>
        <dbReference type="ChEBI" id="CHEBI:138061"/>
        <dbReference type="ChEBI" id="CHEBI:138317"/>
        <dbReference type="EC" id="2.1.1.244"/>
    </reaction>
</comment>
<sequence length="293" mass="32016">MATTTSQSQSQSQHPPDPDPSPEPNPDTTNPPLDSQISHTHQLSYWSSQTADITGMLGGYPQVSRIDLQASKNFIAKVRRLSRQSPSQDTHASSSNNGKSPATPIRPAPKKLNLALDCGAGIGRITSGLLLNVAHTVDIVEPVPKFTDVLSQLKPSPDQGKVGQIFNVGLESWSPPADRKYDLVWVQWCLGHLTDKQAVMFLKLAAGSLAGYDEGDGDEGEGEAQGWIMVKENLSTDEWGEDLFDDVDSSVTRSDQKFKQLFEEAGLKIVRSDVQSGFPKSLYPVRMYALRPK</sequence>
<comment type="similarity">
    <text evidence="1">Belongs to the methyltransferase superfamily. NTM1 family.</text>
</comment>
<evidence type="ECO:0000256" key="6">
    <source>
        <dbReference type="ARBA" id="ARBA00039449"/>
    </source>
</evidence>
<dbReference type="AlphaFoldDB" id="A0AAN8ET78"/>
<accession>A0AAN8ET78</accession>
<evidence type="ECO:0000256" key="1">
    <source>
        <dbReference type="ARBA" id="ARBA00009059"/>
    </source>
</evidence>
<name>A0AAN8ET78_9EURO</name>
<dbReference type="PIRSF" id="PIRSF016958">
    <property type="entry name" value="DUF858_MeTrfase_lik"/>
    <property type="match status" value="1"/>
</dbReference>
<dbReference type="Pfam" id="PF05891">
    <property type="entry name" value="Methyltransf_PK"/>
    <property type="match status" value="1"/>
</dbReference>
<feature type="compositionally biased region" description="Polar residues" evidence="12">
    <location>
        <begin position="83"/>
        <end position="100"/>
    </location>
</feature>
<feature type="region of interest" description="Disordered" evidence="12">
    <location>
        <begin position="80"/>
        <end position="108"/>
    </location>
</feature>
<dbReference type="EC" id="2.1.1.244" evidence="5"/>
<evidence type="ECO:0000256" key="7">
    <source>
        <dbReference type="ARBA" id="ARBA00043129"/>
    </source>
</evidence>
<keyword evidence="14" id="KW-1185">Reference proteome</keyword>
<keyword evidence="2" id="KW-0489">Methyltransferase</keyword>
<evidence type="ECO:0000256" key="12">
    <source>
        <dbReference type="SAM" id="MobiDB-lite"/>
    </source>
</evidence>
<evidence type="ECO:0000256" key="10">
    <source>
        <dbReference type="ARBA" id="ARBA00048167"/>
    </source>
</evidence>
<proteinExistence type="inferred from homology"/>
<comment type="catalytic activity">
    <reaction evidence="10">
        <text>N-terminal L-alanyl-L-prolyl-L-lysyl-[protein] + 3 S-adenosyl-L-methionine = N-terminal N,N,N-trimethyl-L-alanyl-L-prolyl-L-lysyl-[protein] + 3 S-adenosyl-L-homocysteine + 3 H(+)</text>
        <dbReference type="Rhea" id="RHEA:54712"/>
        <dbReference type="Rhea" id="RHEA-COMP:13785"/>
        <dbReference type="Rhea" id="RHEA-COMP:13971"/>
        <dbReference type="ChEBI" id="CHEBI:15378"/>
        <dbReference type="ChEBI" id="CHEBI:57856"/>
        <dbReference type="ChEBI" id="CHEBI:59789"/>
        <dbReference type="ChEBI" id="CHEBI:138057"/>
        <dbReference type="ChEBI" id="CHEBI:138315"/>
        <dbReference type="EC" id="2.1.1.244"/>
    </reaction>
</comment>
<keyword evidence="4 11" id="KW-0949">S-adenosyl-L-methionine</keyword>
<dbReference type="Gene3D" id="3.40.50.150">
    <property type="entry name" value="Vaccinia Virus protein VP39"/>
    <property type="match status" value="1"/>
</dbReference>
<comment type="caution">
    <text evidence="13">The sequence shown here is derived from an EMBL/GenBank/DDBJ whole genome shotgun (WGS) entry which is preliminary data.</text>
</comment>
<dbReference type="CDD" id="cd02440">
    <property type="entry name" value="AdoMet_MTases"/>
    <property type="match status" value="1"/>
</dbReference>
<evidence type="ECO:0000256" key="8">
    <source>
        <dbReference type="ARBA" id="ARBA00047306"/>
    </source>
</evidence>
<feature type="binding site" evidence="11">
    <location>
        <position position="187"/>
    </location>
    <ligand>
        <name>S-adenosyl-L-methionine</name>
        <dbReference type="ChEBI" id="CHEBI:59789"/>
    </ligand>
</feature>
<dbReference type="GO" id="GO:0032259">
    <property type="term" value="P:methylation"/>
    <property type="evidence" value="ECO:0007669"/>
    <property type="project" value="UniProtKB-KW"/>
</dbReference>
<comment type="catalytic activity">
    <reaction evidence="9">
        <text>N-terminal L-prolyl-L-prolyl-L-lysyl-[protein] + 2 S-adenosyl-L-methionine = N-terminal N,N-dimethyl-L-prolyl-L-prolyl-L-lysyl-[protein] + 2 S-adenosyl-L-homocysteine + 2 H(+)</text>
        <dbReference type="Rhea" id="RHEA:54736"/>
        <dbReference type="Rhea" id="RHEA-COMP:13787"/>
        <dbReference type="Rhea" id="RHEA-COMP:13974"/>
        <dbReference type="ChEBI" id="CHEBI:15378"/>
        <dbReference type="ChEBI" id="CHEBI:57856"/>
        <dbReference type="ChEBI" id="CHEBI:59789"/>
        <dbReference type="ChEBI" id="CHEBI:138059"/>
        <dbReference type="ChEBI" id="CHEBI:138318"/>
        <dbReference type="EC" id="2.1.1.244"/>
    </reaction>
</comment>
<dbReference type="PANTHER" id="PTHR12753:SF0">
    <property type="entry name" value="ALPHA N-TERMINAL PROTEIN METHYLTRANSFERASE 1"/>
    <property type="match status" value="1"/>
</dbReference>
<evidence type="ECO:0000256" key="2">
    <source>
        <dbReference type="ARBA" id="ARBA00022603"/>
    </source>
</evidence>
<evidence type="ECO:0000256" key="4">
    <source>
        <dbReference type="ARBA" id="ARBA00022691"/>
    </source>
</evidence>
<feature type="binding site" evidence="11">
    <location>
        <position position="119"/>
    </location>
    <ligand>
        <name>S-adenosyl-L-methionine</name>
        <dbReference type="ChEBI" id="CHEBI:59789"/>
    </ligand>
</feature>
<dbReference type="EMBL" id="JAKLMC020000019">
    <property type="protein sequence ID" value="KAK5951718.1"/>
    <property type="molecule type" value="Genomic_DNA"/>
</dbReference>
<feature type="region of interest" description="Disordered" evidence="12">
    <location>
        <begin position="1"/>
        <end position="39"/>
    </location>
</feature>
<protein>
    <recommendedName>
        <fullName evidence="6">Alpha N-terminal protein methyltransferase 1</fullName>
        <ecNumber evidence="5">2.1.1.244</ecNumber>
    </recommendedName>
    <alternativeName>
        <fullName evidence="7">X-Pro-Lys N-terminal protein methyltransferase 1</fullName>
    </alternativeName>
</protein>
<keyword evidence="3" id="KW-0808">Transferase</keyword>
<evidence type="ECO:0000313" key="13">
    <source>
        <dbReference type="EMBL" id="KAK5951718.1"/>
    </source>
</evidence>
<evidence type="ECO:0000256" key="5">
    <source>
        <dbReference type="ARBA" id="ARBA00039112"/>
    </source>
</evidence>
<dbReference type="GO" id="GO:0071885">
    <property type="term" value="F:N-terminal protein N-methyltransferase activity"/>
    <property type="evidence" value="ECO:0007669"/>
    <property type="project" value="UniProtKB-EC"/>
</dbReference>
<evidence type="ECO:0000256" key="3">
    <source>
        <dbReference type="ARBA" id="ARBA00022679"/>
    </source>
</evidence>
<reference evidence="13 14" key="1">
    <citation type="submission" date="2022-12" db="EMBL/GenBank/DDBJ databases">
        <title>Genomic features and morphological characterization of a novel Knufia sp. strain isolated from spacecraft assembly facility.</title>
        <authorList>
            <person name="Teixeira M."/>
            <person name="Chander A.M."/>
            <person name="Stajich J.E."/>
            <person name="Venkateswaran K."/>
        </authorList>
    </citation>
    <scope>NUCLEOTIDE SEQUENCE [LARGE SCALE GENOMIC DNA]</scope>
    <source>
        <strain evidence="13 14">FJI-L2-BK-P2</strain>
    </source>
</reference>
<feature type="binding site" evidence="11">
    <location>
        <position position="124"/>
    </location>
    <ligand>
        <name>S-adenosyl-L-methionine</name>
        <dbReference type="ChEBI" id="CHEBI:59789"/>
    </ligand>
</feature>
<dbReference type="Proteomes" id="UP001316803">
    <property type="component" value="Unassembled WGS sequence"/>
</dbReference>
<feature type="compositionally biased region" description="Low complexity" evidence="12">
    <location>
        <begin position="26"/>
        <end position="35"/>
    </location>
</feature>
<feature type="compositionally biased region" description="Low complexity" evidence="12">
    <location>
        <begin position="1"/>
        <end position="14"/>
    </location>
</feature>
<organism evidence="13 14">
    <name type="scientific">Knufia fluminis</name>
    <dbReference type="NCBI Taxonomy" id="191047"/>
    <lineage>
        <taxon>Eukaryota</taxon>
        <taxon>Fungi</taxon>
        <taxon>Dikarya</taxon>
        <taxon>Ascomycota</taxon>
        <taxon>Pezizomycotina</taxon>
        <taxon>Eurotiomycetes</taxon>
        <taxon>Chaetothyriomycetidae</taxon>
        <taxon>Chaetothyriales</taxon>
        <taxon>Trichomeriaceae</taxon>
        <taxon>Knufia</taxon>
    </lineage>
</organism>
<evidence type="ECO:0000256" key="11">
    <source>
        <dbReference type="PIRSR" id="PIRSR016958-1"/>
    </source>
</evidence>
<dbReference type="InterPro" id="IPR008576">
    <property type="entry name" value="MeTrfase_NTM1"/>
</dbReference>
<dbReference type="InterPro" id="IPR029063">
    <property type="entry name" value="SAM-dependent_MTases_sf"/>
</dbReference>
<evidence type="ECO:0000313" key="14">
    <source>
        <dbReference type="Proteomes" id="UP001316803"/>
    </source>
</evidence>
<dbReference type="SUPFAM" id="SSF53335">
    <property type="entry name" value="S-adenosyl-L-methionine-dependent methyltransferases"/>
    <property type="match status" value="1"/>
</dbReference>
<evidence type="ECO:0000256" key="9">
    <source>
        <dbReference type="ARBA" id="ARBA00047885"/>
    </source>
</evidence>
<dbReference type="GO" id="GO:0005737">
    <property type="term" value="C:cytoplasm"/>
    <property type="evidence" value="ECO:0007669"/>
    <property type="project" value="TreeGrafter"/>
</dbReference>
<gene>
    <name evidence="13" type="ORF">OHC33_007397</name>
</gene>